<evidence type="ECO:0000259" key="1">
    <source>
        <dbReference type="Pfam" id="PF13280"/>
    </source>
</evidence>
<reference evidence="2 4" key="1">
    <citation type="submission" date="2015-09" db="EMBL/GenBank/DDBJ databases">
        <authorList>
            <consortium name="Pathogen Informatics"/>
        </authorList>
    </citation>
    <scope>NUCLEOTIDE SEQUENCE [LARGE SCALE GENOMIC DNA]</scope>
    <source>
        <strain evidence="2 4">2789STDY5834865</strain>
    </source>
</reference>
<organism evidence="2 4">
    <name type="scientific">Enterocloster clostridioformis</name>
    <dbReference type="NCBI Taxonomy" id="1531"/>
    <lineage>
        <taxon>Bacteria</taxon>
        <taxon>Bacillati</taxon>
        <taxon>Bacillota</taxon>
        <taxon>Clostridia</taxon>
        <taxon>Lachnospirales</taxon>
        <taxon>Lachnospiraceae</taxon>
        <taxon>Enterocloster</taxon>
    </lineage>
</organism>
<dbReference type="AlphaFoldDB" id="A0A174STY3"/>
<dbReference type="Pfam" id="PF13280">
    <property type="entry name" value="WYL"/>
    <property type="match status" value="1"/>
</dbReference>
<gene>
    <name evidence="2" type="ORF">ERS852480_04571</name>
    <name evidence="3" type="ORF">NCTC11224_00373</name>
</gene>
<dbReference type="Proteomes" id="UP000095512">
    <property type="component" value="Unassembled WGS sequence"/>
</dbReference>
<dbReference type="Proteomes" id="UP000251853">
    <property type="component" value="Unassembled WGS sequence"/>
</dbReference>
<evidence type="ECO:0000313" key="5">
    <source>
        <dbReference type="Proteomes" id="UP000251853"/>
    </source>
</evidence>
<dbReference type="RefSeq" id="WP_057572830.1">
    <property type="nucleotide sequence ID" value="NZ_CATYWZ010000093.1"/>
</dbReference>
<evidence type="ECO:0000313" key="3">
    <source>
        <dbReference type="EMBL" id="SQB03995.1"/>
    </source>
</evidence>
<proteinExistence type="predicted"/>
<keyword evidence="5" id="KW-1185">Reference proteome</keyword>
<dbReference type="PROSITE" id="PS52050">
    <property type="entry name" value="WYL"/>
    <property type="match status" value="1"/>
</dbReference>
<accession>A0A174STY3</accession>
<dbReference type="EMBL" id="CZAB01000069">
    <property type="protein sequence ID" value="CUP98590.1"/>
    <property type="molecule type" value="Genomic_DNA"/>
</dbReference>
<name>A0A174STY3_9FIRM</name>
<feature type="domain" description="WYL" evidence="1">
    <location>
        <begin position="239"/>
        <end position="308"/>
    </location>
</feature>
<evidence type="ECO:0000313" key="4">
    <source>
        <dbReference type="Proteomes" id="UP000095512"/>
    </source>
</evidence>
<reference evidence="3 5" key="2">
    <citation type="submission" date="2018-06" db="EMBL/GenBank/DDBJ databases">
        <authorList>
            <consortium name="Pathogen Informatics"/>
            <person name="Doyle S."/>
        </authorList>
    </citation>
    <scope>NUCLEOTIDE SEQUENCE [LARGE SCALE GENOMIC DNA]</scope>
    <source>
        <strain evidence="3 5">NCTC11224</strain>
    </source>
</reference>
<sequence length="433" mass="50809">MAEFQELIKNFDRIRDYMRQFYVYGFKVRNDFSEKSSRTYDNERRRIESWLSRYTKSDYTSKGKHVYINVDSKTIPQNPLYAAWKSKSFTDNDLMLHFFILDLLWDCPDGMSSGAVTDLISHNYGVVFDTQTVRLKLKEYETLGILVSRKDGKTLSYALAPLMPMETDPRRVNSSVMKPDETEDGEQNLWQCLTTAVKYFQEATPFGYIGSTILDRQDESNDLFQFKHHFIVHTLEDGILADILTAVREQRLIRFENKSSRSGQISTLSGVPLKIFVSTQTGRRYLCLYLPERRRFSNSRLDSITRVTLLEPCTFYEEVLRDLEKNKEKCWGVSFGGGANRMEEVCIKLYIDEEKEPYILNRLYREGRGGEVLKIRENQFLYTGTFFDTNEMLSWVKTFTGRIMDIQGTNLFSIAKITRDWEKMYEMYCGNEE</sequence>
<dbReference type="EMBL" id="UAVW01000001">
    <property type="protein sequence ID" value="SQB03995.1"/>
    <property type="molecule type" value="Genomic_DNA"/>
</dbReference>
<evidence type="ECO:0000313" key="2">
    <source>
        <dbReference type="EMBL" id="CUP98590.1"/>
    </source>
</evidence>
<dbReference type="InterPro" id="IPR026881">
    <property type="entry name" value="WYL_dom"/>
</dbReference>
<protein>
    <submittedName>
        <fullName evidence="2">Transcriptional regulator-like protein</fullName>
    </submittedName>
</protein>